<proteinExistence type="predicted"/>
<feature type="compositionally biased region" description="Pro residues" evidence="1">
    <location>
        <begin position="189"/>
        <end position="229"/>
    </location>
</feature>
<dbReference type="Proteomes" id="UP000647017">
    <property type="component" value="Unassembled WGS sequence"/>
</dbReference>
<gene>
    <name evidence="3" type="ORF">Van01_17950</name>
</gene>
<evidence type="ECO:0000256" key="2">
    <source>
        <dbReference type="SAM" id="Phobius"/>
    </source>
</evidence>
<comment type="caution">
    <text evidence="3">The sequence shown here is derived from an EMBL/GenBank/DDBJ whole genome shotgun (WGS) entry which is preliminary data.</text>
</comment>
<keyword evidence="2" id="KW-1133">Transmembrane helix</keyword>
<organism evidence="3 4">
    <name type="scientific">Micromonospora andamanensis</name>
    <dbReference type="NCBI Taxonomy" id="1287068"/>
    <lineage>
        <taxon>Bacteria</taxon>
        <taxon>Bacillati</taxon>
        <taxon>Actinomycetota</taxon>
        <taxon>Actinomycetes</taxon>
        <taxon>Micromonosporales</taxon>
        <taxon>Micromonosporaceae</taxon>
        <taxon>Micromonospora</taxon>
    </lineage>
</organism>
<feature type="transmembrane region" description="Helical" evidence="2">
    <location>
        <begin position="151"/>
        <end position="176"/>
    </location>
</feature>
<evidence type="ECO:0000256" key="1">
    <source>
        <dbReference type="SAM" id="MobiDB-lite"/>
    </source>
</evidence>
<keyword evidence="2" id="KW-0812">Transmembrane</keyword>
<dbReference type="EMBL" id="BOOZ01000007">
    <property type="protein sequence ID" value="GIJ08581.1"/>
    <property type="molecule type" value="Genomic_DNA"/>
</dbReference>
<evidence type="ECO:0008006" key="5">
    <source>
        <dbReference type="Google" id="ProtNLM"/>
    </source>
</evidence>
<dbReference type="RefSeq" id="WP_204003661.1">
    <property type="nucleotide sequence ID" value="NZ_BOOZ01000007.1"/>
</dbReference>
<feature type="transmembrane region" description="Helical" evidence="2">
    <location>
        <begin position="71"/>
        <end position="94"/>
    </location>
</feature>
<feature type="transmembrane region" description="Helical" evidence="2">
    <location>
        <begin position="101"/>
        <end position="126"/>
    </location>
</feature>
<name>A0ABQ4HSH8_9ACTN</name>
<evidence type="ECO:0000313" key="4">
    <source>
        <dbReference type="Proteomes" id="UP000647017"/>
    </source>
</evidence>
<keyword evidence="4" id="KW-1185">Reference proteome</keyword>
<feature type="transmembrane region" description="Helical" evidence="2">
    <location>
        <begin position="12"/>
        <end position="35"/>
    </location>
</feature>
<sequence length="229" mass="23329">MSYPEQAPARRPAVVVLAVVTLAVMALGALAYALAGLASVGGTVDRFRTAAGAGADPGQVDAVVALLRASVVVSAVLSIVAGLLLVGLALGLAAGQPFARVATWVVAGLGVCCGCGGVATLVLQLATPLEFGDDRETAELLALVPDAHPSWWIPLTAALSIAQVLGYLVVAVLLALPAANAWFRRRPAPRPQASPYQPPTPPFGNPQATPPYQPYPPPGAPTSPPYPPR</sequence>
<accession>A0ABQ4HSH8</accession>
<protein>
    <recommendedName>
        <fullName evidence="5">DUF2567 domain-containing protein</fullName>
    </recommendedName>
</protein>
<evidence type="ECO:0000313" key="3">
    <source>
        <dbReference type="EMBL" id="GIJ08581.1"/>
    </source>
</evidence>
<keyword evidence="2" id="KW-0472">Membrane</keyword>
<reference evidence="3 4" key="1">
    <citation type="submission" date="2021-01" db="EMBL/GenBank/DDBJ databases">
        <title>Whole genome shotgun sequence of Verrucosispora andamanensis NBRC 109075.</title>
        <authorList>
            <person name="Komaki H."/>
            <person name="Tamura T."/>
        </authorList>
    </citation>
    <scope>NUCLEOTIDE SEQUENCE [LARGE SCALE GENOMIC DNA]</scope>
    <source>
        <strain evidence="3 4">NBRC 109075</strain>
    </source>
</reference>
<feature type="region of interest" description="Disordered" evidence="1">
    <location>
        <begin position="188"/>
        <end position="229"/>
    </location>
</feature>